<dbReference type="InterPro" id="IPR015422">
    <property type="entry name" value="PyrdxlP-dep_Trfase_small"/>
</dbReference>
<dbReference type="CDD" id="cd00609">
    <property type="entry name" value="AAT_like"/>
    <property type="match status" value="1"/>
</dbReference>
<gene>
    <name evidence="7" type="ORF">GGP41_007770</name>
</gene>
<evidence type="ECO:0000256" key="4">
    <source>
        <dbReference type="ARBA" id="ARBA00022679"/>
    </source>
</evidence>
<accession>A0A8H5ZN56</accession>
<evidence type="ECO:0000256" key="1">
    <source>
        <dbReference type="ARBA" id="ARBA00001933"/>
    </source>
</evidence>
<keyword evidence="5" id="KW-0663">Pyridoxal phosphate</keyword>
<evidence type="ECO:0000259" key="6">
    <source>
        <dbReference type="Pfam" id="PF00155"/>
    </source>
</evidence>
<dbReference type="InterPro" id="IPR050478">
    <property type="entry name" value="Ethylene_sulfur-biosynth"/>
</dbReference>
<name>A0A8H5ZN56_COCSA</name>
<dbReference type="Proteomes" id="UP000624244">
    <property type="component" value="Unassembled WGS sequence"/>
</dbReference>
<reference evidence="7" key="1">
    <citation type="submission" date="2019-11" db="EMBL/GenBank/DDBJ databases">
        <title>Bipolaris sorokiniana Genome sequencing.</title>
        <authorList>
            <person name="Wang H."/>
        </authorList>
    </citation>
    <scope>NUCLEOTIDE SEQUENCE</scope>
</reference>
<proteinExistence type="inferred from homology"/>
<comment type="caution">
    <text evidence="7">The sequence shown here is derived from an EMBL/GenBank/DDBJ whole genome shotgun (WGS) entry which is preliminary data.</text>
</comment>
<dbReference type="Gene3D" id="3.90.1150.10">
    <property type="entry name" value="Aspartate Aminotransferase, domain 1"/>
    <property type="match status" value="1"/>
</dbReference>
<evidence type="ECO:0000313" key="7">
    <source>
        <dbReference type="EMBL" id="KAF5852297.1"/>
    </source>
</evidence>
<evidence type="ECO:0000313" key="8">
    <source>
        <dbReference type="Proteomes" id="UP000624244"/>
    </source>
</evidence>
<dbReference type="InterPro" id="IPR004839">
    <property type="entry name" value="Aminotransferase_I/II_large"/>
</dbReference>
<dbReference type="OMA" id="HSKTINC"/>
<dbReference type="PANTHER" id="PTHR43795">
    <property type="entry name" value="BIFUNCTIONAL ASPARTATE AMINOTRANSFERASE AND GLUTAMATE/ASPARTATE-PREPHENATE AMINOTRANSFERASE-RELATED"/>
    <property type="match status" value="1"/>
</dbReference>
<dbReference type="AlphaFoldDB" id="A0A8H5ZN56"/>
<feature type="domain" description="Aminotransferase class I/classII large" evidence="6">
    <location>
        <begin position="71"/>
        <end position="405"/>
    </location>
</feature>
<evidence type="ECO:0000256" key="2">
    <source>
        <dbReference type="ARBA" id="ARBA00007441"/>
    </source>
</evidence>
<evidence type="ECO:0000256" key="3">
    <source>
        <dbReference type="ARBA" id="ARBA00022576"/>
    </source>
</evidence>
<dbReference type="Pfam" id="PF00155">
    <property type="entry name" value="Aminotran_1_2"/>
    <property type="match status" value="1"/>
</dbReference>
<comment type="cofactor">
    <cofactor evidence="1">
        <name>pyridoxal 5'-phosphate</name>
        <dbReference type="ChEBI" id="CHEBI:597326"/>
    </cofactor>
</comment>
<dbReference type="SUPFAM" id="SSF53383">
    <property type="entry name" value="PLP-dependent transferases"/>
    <property type="match status" value="1"/>
</dbReference>
<dbReference type="Gene3D" id="3.40.640.10">
    <property type="entry name" value="Type I PLP-dependent aspartate aminotransferase-like (Major domain)"/>
    <property type="match status" value="1"/>
</dbReference>
<evidence type="ECO:0000256" key="5">
    <source>
        <dbReference type="ARBA" id="ARBA00022898"/>
    </source>
</evidence>
<keyword evidence="4" id="KW-0808">Transferase</keyword>
<dbReference type="InterPro" id="IPR015421">
    <property type="entry name" value="PyrdxlP-dep_Trfase_major"/>
</dbReference>
<dbReference type="GO" id="GO:0006520">
    <property type="term" value="P:amino acid metabolic process"/>
    <property type="evidence" value="ECO:0007669"/>
    <property type="project" value="TreeGrafter"/>
</dbReference>
<dbReference type="PRINTS" id="PR00753">
    <property type="entry name" value="ACCSYNTHASE"/>
</dbReference>
<protein>
    <recommendedName>
        <fullName evidence="6">Aminotransferase class I/classII large domain-containing protein</fullName>
    </recommendedName>
</protein>
<comment type="similarity">
    <text evidence="2">Belongs to the class-I pyridoxal-phosphate-dependent aminotransferase family.</text>
</comment>
<dbReference type="PANTHER" id="PTHR43795:SF32">
    <property type="entry name" value="AMINOTRANSFERASE GLII-RELATED"/>
    <property type="match status" value="1"/>
</dbReference>
<dbReference type="GO" id="GO:0008483">
    <property type="term" value="F:transaminase activity"/>
    <property type="evidence" value="ECO:0007669"/>
    <property type="project" value="UniProtKB-KW"/>
</dbReference>
<dbReference type="GO" id="GO:0030170">
    <property type="term" value="F:pyridoxal phosphate binding"/>
    <property type="evidence" value="ECO:0007669"/>
    <property type="project" value="InterPro"/>
</dbReference>
<dbReference type="EMBL" id="WNKQ01000003">
    <property type="protein sequence ID" value="KAF5852297.1"/>
    <property type="molecule type" value="Genomic_DNA"/>
</dbReference>
<dbReference type="InterPro" id="IPR015424">
    <property type="entry name" value="PyrdxlP-dep_Trfase"/>
</dbReference>
<sequence length="416" mass="45642">MALSDRMRGTVESVMPKIIIQVTQRSSINPPIDFGTAENWLIRKELVDFFKQSIAEELVEQDLSYQKGFAGDPRVIESLVETFNRFFSPYIPVEPSHIAVGPGGAAILESLLLNICDPGDGMLVLAPFWSGFHFQFDVGPKVKIIPVTSANEDVLNENVVHDLEAALAQADQKPKGVILCNPHNPLGQCYTKTALEATCKFCEKHNLHLISDEIYALSIYESVDVPNPVPFTSLLSLDLAAMGVNLARAHVIWSVSKDFGCSGFRLGTLVTQGSPAMTCGVAMAANTQVSGLTAVAVSSLLSDLSTTDKFIQMNRERLACAYGKMSAFLRARQIKYIPAYAGIYIWVKLSDKVLSWDQESQLTKILAEHNVAVSSGKSYASQEPGWYRLSFALEAGKLEEGLKRLGEGIDAYEKVW</sequence>
<organism evidence="7 8">
    <name type="scientific">Cochliobolus sativus</name>
    <name type="common">Common root rot and spot blotch fungus</name>
    <name type="synonym">Bipolaris sorokiniana</name>
    <dbReference type="NCBI Taxonomy" id="45130"/>
    <lineage>
        <taxon>Eukaryota</taxon>
        <taxon>Fungi</taxon>
        <taxon>Dikarya</taxon>
        <taxon>Ascomycota</taxon>
        <taxon>Pezizomycotina</taxon>
        <taxon>Dothideomycetes</taxon>
        <taxon>Pleosporomycetidae</taxon>
        <taxon>Pleosporales</taxon>
        <taxon>Pleosporineae</taxon>
        <taxon>Pleosporaceae</taxon>
        <taxon>Bipolaris</taxon>
    </lineage>
</organism>
<keyword evidence="3" id="KW-0032">Aminotransferase</keyword>